<comment type="caution">
    <text evidence="2">The sequence shown here is derived from an EMBL/GenBank/DDBJ whole genome shotgun (WGS) entry which is preliminary data.</text>
</comment>
<dbReference type="PANTHER" id="PTHR42678:SF34">
    <property type="entry name" value="OS04G0183300 PROTEIN"/>
    <property type="match status" value="1"/>
</dbReference>
<reference evidence="3" key="1">
    <citation type="journal article" date="2023" name="Mol. Phylogenet. Evol.">
        <title>Genome-scale phylogeny and comparative genomics of the fungal order Sordariales.</title>
        <authorList>
            <person name="Hensen N."/>
            <person name="Bonometti L."/>
            <person name="Westerberg I."/>
            <person name="Brannstrom I.O."/>
            <person name="Guillou S."/>
            <person name="Cros-Aarteil S."/>
            <person name="Calhoun S."/>
            <person name="Haridas S."/>
            <person name="Kuo A."/>
            <person name="Mondo S."/>
            <person name="Pangilinan J."/>
            <person name="Riley R."/>
            <person name="LaButti K."/>
            <person name="Andreopoulos B."/>
            <person name="Lipzen A."/>
            <person name="Chen C."/>
            <person name="Yan M."/>
            <person name="Daum C."/>
            <person name="Ng V."/>
            <person name="Clum A."/>
            <person name="Steindorff A."/>
            <person name="Ohm R.A."/>
            <person name="Martin F."/>
            <person name="Silar P."/>
            <person name="Natvig D.O."/>
            <person name="Lalanne C."/>
            <person name="Gautier V."/>
            <person name="Ament-Velasquez S.L."/>
            <person name="Kruys A."/>
            <person name="Hutchinson M.I."/>
            <person name="Powell A.J."/>
            <person name="Barry K."/>
            <person name="Miller A.N."/>
            <person name="Grigoriev I.V."/>
            <person name="Debuchy R."/>
            <person name="Gladieux P."/>
            <person name="Hiltunen Thoren M."/>
            <person name="Johannesson H."/>
        </authorList>
    </citation>
    <scope>NUCLEOTIDE SEQUENCE [LARGE SCALE GENOMIC DNA]</scope>
    <source>
        <strain evidence="3">CBS 284.82</strain>
    </source>
</reference>
<organism evidence="2 3">
    <name type="scientific">Parachaetomium inaequale</name>
    <dbReference type="NCBI Taxonomy" id="2588326"/>
    <lineage>
        <taxon>Eukaryota</taxon>
        <taxon>Fungi</taxon>
        <taxon>Dikarya</taxon>
        <taxon>Ascomycota</taxon>
        <taxon>Pezizomycotina</taxon>
        <taxon>Sordariomycetes</taxon>
        <taxon>Sordariomycetidae</taxon>
        <taxon>Sordariales</taxon>
        <taxon>Chaetomiaceae</taxon>
        <taxon>Parachaetomium</taxon>
    </lineage>
</organism>
<dbReference type="PANTHER" id="PTHR42678">
    <property type="entry name" value="AMIDASE"/>
    <property type="match status" value="1"/>
</dbReference>
<dbReference type="Pfam" id="PF01425">
    <property type="entry name" value="Amidase"/>
    <property type="match status" value="1"/>
</dbReference>
<dbReference type="InterPro" id="IPR036928">
    <property type="entry name" value="AS_sf"/>
</dbReference>
<dbReference type="Gene3D" id="3.90.1300.10">
    <property type="entry name" value="Amidase signature (AS) domain"/>
    <property type="match status" value="1"/>
</dbReference>
<feature type="domain" description="Amidase" evidence="1">
    <location>
        <begin position="22"/>
        <end position="402"/>
    </location>
</feature>
<dbReference type="AlphaFoldDB" id="A0AAN6SMP7"/>
<accession>A0AAN6SMP7</accession>
<keyword evidence="3" id="KW-1185">Reference proteome</keyword>
<dbReference type="EMBL" id="MU854564">
    <property type="protein sequence ID" value="KAK4032923.1"/>
    <property type="molecule type" value="Genomic_DNA"/>
</dbReference>
<dbReference type="InterPro" id="IPR023631">
    <property type="entry name" value="Amidase_dom"/>
</dbReference>
<evidence type="ECO:0000313" key="2">
    <source>
        <dbReference type="EMBL" id="KAK4032923.1"/>
    </source>
</evidence>
<gene>
    <name evidence="2" type="ORF">C8A01DRAFT_50407</name>
</gene>
<protein>
    <submittedName>
        <fullName evidence="2">Amidase signature domain-containing protein</fullName>
    </submittedName>
</protein>
<name>A0AAN6SMP7_9PEZI</name>
<evidence type="ECO:0000259" key="1">
    <source>
        <dbReference type="Pfam" id="PF01425"/>
    </source>
</evidence>
<dbReference type="SUPFAM" id="SSF75304">
    <property type="entry name" value="Amidase signature (AS) enzymes"/>
    <property type="match status" value="1"/>
</dbReference>
<proteinExistence type="predicted"/>
<sequence>MDATLDDLVRGLARGHFTSAHLVQAYVARVAEVNDVFHAVIELGPDAEAIARALDQERLERGPRSALHGMPCLLKDNIVTLDKTQATCGSAALLGTAPAAEAGIATILRKAGAVLLGRTNLSEFAGFRGGQATGIFWPNMKASCSSTGSAISVGLGLAFASFGTETVSSLVSPSEKSCVVGLKPTRGLLPTDGMIPVSNRQDALGHIARTVKDVAQILDVVVQFDPRPTAHYSKPTYAESCAAVDLQGVRIGVVEHPGQDIDQPKTNAFRETHGMLTAAGATILGGVRLGGLQEYDLLPQRMKTIVLETEFKADMEAYILSLTKNPRRILTLKDLVDTIQSEQLEEYPARDVEMMLRALDTSKSAPDYTTMLRKEEYYANSGGFEGAMDRHDCDVLIAPAGSLALQAFAAVGGNPAMSVPMGFYPEGTKIRRDEMRGGLVSVAPGIPFSLYLYGRRHGKSQLLRVPYVFEQLCGAQKRAKPYFLPETDLEDIVFSNRKARHL</sequence>
<evidence type="ECO:0000313" key="3">
    <source>
        <dbReference type="Proteomes" id="UP001303115"/>
    </source>
</evidence>
<dbReference type="Proteomes" id="UP001303115">
    <property type="component" value="Unassembled WGS sequence"/>
</dbReference>